<feature type="signal peptide" evidence="1">
    <location>
        <begin position="1"/>
        <end position="18"/>
    </location>
</feature>
<feature type="chain" id="PRO_5022052979" description="3-keto-disaccharide hydrolase domain-containing protein" evidence="1">
    <location>
        <begin position="19"/>
        <end position="197"/>
    </location>
</feature>
<evidence type="ECO:0000256" key="1">
    <source>
        <dbReference type="SAM" id="SignalP"/>
    </source>
</evidence>
<evidence type="ECO:0008006" key="4">
    <source>
        <dbReference type="Google" id="ProtNLM"/>
    </source>
</evidence>
<name>A0A512MCV9_9BACT</name>
<organism evidence="2 3">
    <name type="scientific">Brevifollis gellanilyticus</name>
    <dbReference type="NCBI Taxonomy" id="748831"/>
    <lineage>
        <taxon>Bacteria</taxon>
        <taxon>Pseudomonadati</taxon>
        <taxon>Verrucomicrobiota</taxon>
        <taxon>Verrucomicrobiia</taxon>
        <taxon>Verrucomicrobiales</taxon>
        <taxon>Verrucomicrobiaceae</taxon>
    </lineage>
</organism>
<keyword evidence="1" id="KW-0732">Signal</keyword>
<dbReference type="RefSeq" id="WP_146852640.1">
    <property type="nucleotide sequence ID" value="NZ_BKAG01000032.1"/>
</dbReference>
<proteinExistence type="predicted"/>
<dbReference type="Gene3D" id="2.60.120.560">
    <property type="entry name" value="Exo-inulinase, domain 1"/>
    <property type="match status" value="1"/>
</dbReference>
<evidence type="ECO:0000313" key="2">
    <source>
        <dbReference type="EMBL" id="GEP44567.1"/>
    </source>
</evidence>
<sequence>MILRTLSLSLLLLGSAFAVDAPLLKDDFSAPKLESRRASRGEWKFEGNTATCTQDDALYKKNKDHGPIIFYDLSYTDATIHFSYKADAAVKTVVFTCNSADGHVFRFGTSALGTAVRAFPTDSKDHKSISTGQEKTLTLKPGEWVPVTVTLRGPKATVKIGDFEKTYEHASYAQKKANLSVGFSFGTLSVKDVVVTP</sequence>
<keyword evidence="3" id="KW-1185">Reference proteome</keyword>
<evidence type="ECO:0000313" key="3">
    <source>
        <dbReference type="Proteomes" id="UP000321577"/>
    </source>
</evidence>
<dbReference type="OrthoDB" id="192196at2"/>
<comment type="caution">
    <text evidence="2">The sequence shown here is derived from an EMBL/GenBank/DDBJ whole genome shotgun (WGS) entry which is preliminary data.</text>
</comment>
<gene>
    <name evidence="2" type="ORF">BGE01nite_38580</name>
</gene>
<protein>
    <recommendedName>
        <fullName evidence="4">3-keto-disaccharide hydrolase domain-containing protein</fullName>
    </recommendedName>
</protein>
<accession>A0A512MCV9</accession>
<dbReference type="Proteomes" id="UP000321577">
    <property type="component" value="Unassembled WGS sequence"/>
</dbReference>
<dbReference type="AlphaFoldDB" id="A0A512MCV9"/>
<reference evidence="2 3" key="1">
    <citation type="submission" date="2019-07" db="EMBL/GenBank/DDBJ databases">
        <title>Whole genome shotgun sequence of Brevifollis gellanilyticus NBRC 108608.</title>
        <authorList>
            <person name="Hosoyama A."/>
            <person name="Uohara A."/>
            <person name="Ohji S."/>
            <person name="Ichikawa N."/>
        </authorList>
    </citation>
    <scope>NUCLEOTIDE SEQUENCE [LARGE SCALE GENOMIC DNA]</scope>
    <source>
        <strain evidence="2 3">NBRC 108608</strain>
    </source>
</reference>
<dbReference type="EMBL" id="BKAG01000032">
    <property type="protein sequence ID" value="GEP44567.1"/>
    <property type="molecule type" value="Genomic_DNA"/>
</dbReference>